<reference evidence="2 3" key="1">
    <citation type="submission" date="2019-07" db="EMBL/GenBank/DDBJ databases">
        <title>Full genome sequence of Sphingomonas sp. 4R-6-7(HKS19).</title>
        <authorList>
            <person name="Im W.-T."/>
        </authorList>
    </citation>
    <scope>NUCLEOTIDE SEQUENCE [LARGE SCALE GENOMIC DNA]</scope>
    <source>
        <strain evidence="2 3">HKS19</strain>
    </source>
</reference>
<keyword evidence="1" id="KW-0812">Transmembrane</keyword>
<keyword evidence="3" id="KW-1185">Reference proteome</keyword>
<feature type="transmembrane region" description="Helical" evidence="1">
    <location>
        <begin position="92"/>
        <end position="112"/>
    </location>
</feature>
<proteinExistence type="predicted"/>
<dbReference type="KEGG" id="spai:FPZ24_08095"/>
<feature type="transmembrane region" description="Helical" evidence="1">
    <location>
        <begin position="18"/>
        <end position="40"/>
    </location>
</feature>
<dbReference type="EMBL" id="CP042306">
    <property type="protein sequence ID" value="QDZ07444.1"/>
    <property type="molecule type" value="Genomic_DNA"/>
</dbReference>
<evidence type="ECO:0000313" key="2">
    <source>
        <dbReference type="EMBL" id="QDZ07444.1"/>
    </source>
</evidence>
<dbReference type="AlphaFoldDB" id="A0A5B8LIL2"/>
<accession>A0A5B8LIL2</accession>
<gene>
    <name evidence="2" type="ORF">FPZ24_08095</name>
</gene>
<name>A0A5B8LIL2_9SPHN</name>
<feature type="transmembrane region" description="Helical" evidence="1">
    <location>
        <begin position="118"/>
        <end position="136"/>
    </location>
</feature>
<dbReference type="RefSeq" id="WP_146570896.1">
    <property type="nucleotide sequence ID" value="NZ_CP042306.1"/>
</dbReference>
<evidence type="ECO:0000313" key="3">
    <source>
        <dbReference type="Proteomes" id="UP000315673"/>
    </source>
</evidence>
<sequence>MILARLPLFRHPDRQPELIISVVVLCWGLSAFIDSFLTVARHAMAGPFFQPLLATGIDQRGWGVFAIVVGIVRLACLWINGSRPKGSTVFRAIGAGCSGVLWLGFLLGALQLPWMTGALFTYGGFLAFDLLSVLRASREIAAAFKRGTPANGIG</sequence>
<feature type="transmembrane region" description="Helical" evidence="1">
    <location>
        <begin position="60"/>
        <end position="80"/>
    </location>
</feature>
<evidence type="ECO:0000256" key="1">
    <source>
        <dbReference type="SAM" id="Phobius"/>
    </source>
</evidence>
<organism evidence="2 3">
    <name type="scientific">Sphingomonas panacisoli</name>
    <dbReference type="NCBI Taxonomy" id="1813879"/>
    <lineage>
        <taxon>Bacteria</taxon>
        <taxon>Pseudomonadati</taxon>
        <taxon>Pseudomonadota</taxon>
        <taxon>Alphaproteobacteria</taxon>
        <taxon>Sphingomonadales</taxon>
        <taxon>Sphingomonadaceae</taxon>
        <taxon>Sphingomonas</taxon>
    </lineage>
</organism>
<dbReference type="Proteomes" id="UP000315673">
    <property type="component" value="Chromosome"/>
</dbReference>
<protein>
    <submittedName>
        <fullName evidence="2">Uncharacterized protein</fullName>
    </submittedName>
</protein>
<keyword evidence="1" id="KW-0472">Membrane</keyword>
<keyword evidence="1" id="KW-1133">Transmembrane helix</keyword>